<keyword evidence="7 8" id="KW-0998">Cell outer membrane</keyword>
<dbReference type="PROSITE" id="PS52016">
    <property type="entry name" value="TONB_DEPENDENT_REC_3"/>
    <property type="match status" value="1"/>
</dbReference>
<evidence type="ECO:0000256" key="1">
    <source>
        <dbReference type="ARBA" id="ARBA00004571"/>
    </source>
</evidence>
<evidence type="ECO:0000259" key="10">
    <source>
        <dbReference type="Pfam" id="PF00593"/>
    </source>
</evidence>
<evidence type="ECO:0000256" key="3">
    <source>
        <dbReference type="ARBA" id="ARBA00022452"/>
    </source>
</evidence>
<feature type="domain" description="TonB-dependent receptor plug" evidence="11">
    <location>
        <begin position="133"/>
        <end position="234"/>
    </location>
</feature>
<evidence type="ECO:0000259" key="11">
    <source>
        <dbReference type="Pfam" id="PF07715"/>
    </source>
</evidence>
<feature type="domain" description="TonB-dependent receptor-like beta-barrel" evidence="10">
    <location>
        <begin position="417"/>
        <end position="900"/>
    </location>
</feature>
<evidence type="ECO:0000256" key="4">
    <source>
        <dbReference type="ARBA" id="ARBA00022692"/>
    </source>
</evidence>
<dbReference type="SUPFAM" id="SSF49464">
    <property type="entry name" value="Carboxypeptidase regulatory domain-like"/>
    <property type="match status" value="1"/>
</dbReference>
<keyword evidence="5 9" id="KW-0798">TonB box</keyword>
<dbReference type="InterPro" id="IPR023996">
    <property type="entry name" value="TonB-dep_OMP_SusC/RagA"/>
</dbReference>
<name>A0A212K3M6_9BACT</name>
<evidence type="ECO:0000313" key="12">
    <source>
        <dbReference type="EMBL" id="SBW06311.1"/>
    </source>
</evidence>
<dbReference type="EMBL" id="FLUM01000003">
    <property type="protein sequence ID" value="SBW06311.1"/>
    <property type="molecule type" value="Genomic_DNA"/>
</dbReference>
<evidence type="ECO:0000256" key="2">
    <source>
        <dbReference type="ARBA" id="ARBA00022448"/>
    </source>
</evidence>
<evidence type="ECO:0000256" key="7">
    <source>
        <dbReference type="ARBA" id="ARBA00023237"/>
    </source>
</evidence>
<dbReference type="InterPro" id="IPR039426">
    <property type="entry name" value="TonB-dep_rcpt-like"/>
</dbReference>
<protein>
    <recommendedName>
        <fullName evidence="13">SusC/RagA family TonB-linked outer membrane protein</fullName>
    </recommendedName>
</protein>
<evidence type="ECO:0000256" key="5">
    <source>
        <dbReference type="ARBA" id="ARBA00023077"/>
    </source>
</evidence>
<dbReference type="RefSeq" id="WP_296944006.1">
    <property type="nucleotide sequence ID" value="NZ_LT599032.1"/>
</dbReference>
<keyword evidence="2 8" id="KW-0813">Transport</keyword>
<dbReference type="GO" id="GO:0009279">
    <property type="term" value="C:cell outer membrane"/>
    <property type="evidence" value="ECO:0007669"/>
    <property type="project" value="UniProtKB-SubCell"/>
</dbReference>
<dbReference type="Pfam" id="PF13715">
    <property type="entry name" value="CarbopepD_reg_2"/>
    <property type="match status" value="1"/>
</dbReference>
<proteinExistence type="inferred from homology"/>
<evidence type="ECO:0008006" key="13">
    <source>
        <dbReference type="Google" id="ProtNLM"/>
    </source>
</evidence>
<dbReference type="InterPro" id="IPR037066">
    <property type="entry name" value="Plug_dom_sf"/>
</dbReference>
<keyword evidence="4 8" id="KW-0812">Transmembrane</keyword>
<dbReference type="Pfam" id="PF07715">
    <property type="entry name" value="Plug"/>
    <property type="match status" value="1"/>
</dbReference>
<dbReference type="Gene3D" id="2.170.130.10">
    <property type="entry name" value="TonB-dependent receptor, plug domain"/>
    <property type="match status" value="1"/>
</dbReference>
<keyword evidence="3 8" id="KW-1134">Transmembrane beta strand</keyword>
<comment type="subcellular location">
    <subcellularLocation>
        <location evidence="1 8">Cell outer membrane</location>
        <topology evidence="1 8">Multi-pass membrane protein</topology>
    </subcellularLocation>
</comment>
<comment type="similarity">
    <text evidence="8 9">Belongs to the TonB-dependent receptor family.</text>
</comment>
<dbReference type="NCBIfam" id="TIGR04057">
    <property type="entry name" value="SusC_RagA_signa"/>
    <property type="match status" value="1"/>
</dbReference>
<evidence type="ECO:0000256" key="8">
    <source>
        <dbReference type="PROSITE-ProRule" id="PRU01360"/>
    </source>
</evidence>
<dbReference type="Pfam" id="PF00593">
    <property type="entry name" value="TonB_dep_Rec_b-barrel"/>
    <property type="match status" value="1"/>
</dbReference>
<organism evidence="12">
    <name type="scientific">uncultured Dysgonomonas sp</name>
    <dbReference type="NCBI Taxonomy" id="206096"/>
    <lineage>
        <taxon>Bacteria</taxon>
        <taxon>Pseudomonadati</taxon>
        <taxon>Bacteroidota</taxon>
        <taxon>Bacteroidia</taxon>
        <taxon>Bacteroidales</taxon>
        <taxon>Dysgonomonadaceae</taxon>
        <taxon>Dysgonomonas</taxon>
        <taxon>environmental samples</taxon>
    </lineage>
</organism>
<dbReference type="InterPro" id="IPR000531">
    <property type="entry name" value="Beta-barrel_TonB"/>
</dbReference>
<keyword evidence="6 8" id="KW-0472">Membrane</keyword>
<dbReference type="SUPFAM" id="SSF56935">
    <property type="entry name" value="Porins"/>
    <property type="match status" value="1"/>
</dbReference>
<dbReference type="InterPro" id="IPR023997">
    <property type="entry name" value="TonB-dep_OMP_SusC/RagA_CS"/>
</dbReference>
<dbReference type="InterPro" id="IPR008969">
    <property type="entry name" value="CarboxyPept-like_regulatory"/>
</dbReference>
<evidence type="ECO:0000256" key="6">
    <source>
        <dbReference type="ARBA" id="ARBA00023136"/>
    </source>
</evidence>
<sequence>MNPRMKTSPKKASLLDLQRICLILIISLFSVTGIYAQSAHEITGTVTSLGEPLPGASVIEVGTTNGTMTDLDGKFSLTVKDNAKIEISFIGFKPKTVTVGTETVFNIELEEEINLLNEVVAIGYGVQKKKLNTGATIQVKGDELAKMNTTNALQALQGKTPGVQITSTSGQPGESLKVRIRGLGTVADASPLFVVDGILTNDITYLNNSDIESIDVLKDAASAAIYGSQAANGVVLITTKTGKTGAKAQITFDAYYGVQQAARKAKLLNSQQYATIMNEAAINSGKGAYFTNDEIANMGTGSNWMDEMLVDDAITQNYSLGASGGSAASVWSMSLSYTGQEGIVGGKDLSNYERYNFRINTEHNLYDNKVRLGQHLTFSYSKKNGIQVGNQYNNTLRAAFNTSPFVPMYDEEGNFWNNSNSDWYNGEANPYAQMVYNNQNKSNTQKLVGDVYLELEPIKNLKFRTTLGIDYFASENNSYKPIYKLSIYAYNDHSEAFQSMSKGRTYNWDNLLSYNFKVNEDHDFGAMLGSSMSQYSGTWLNGSNADLIFNSLNHAYLSNATNTLSNLLSLGGNKDADIKKLSYFGRLNYNYKETYLINATFRADGSSNFASGNRFGYFPSISTGWIMSNESFMEPTKNWMDYFKLRASWGQVGNQNVSAFQYLALINQQNVNYIFGNTEGVLTPGANLDNLSNPDLSWETSEQFNVGFDARFINGKMNVNFDWYNKKTKDWIISVPVLATAGVSSKYINGGDVTNKGVELGVSFSDNIGGLEYTIGANGAYNKNTVGQIPTEGGVIHGLTNMLYDNATEFYRAQNGEPIGFFWGYKTAGIFQNEADVQNYKSNGKVLQPDAQPGDVKYVDVNGDGVIDTNDKGNVGDPNPDFTFGFNINLAYKNFDFALNASGMAGNDIVQSYRNIANRFSNYTTSVFDRWHGEGTSNSMPRVTEDNKNWANFSDLYVHDGSFLRISNITLGYDFAKLIKSKYISSLRLYGQIQNLYTFTNYDGMDPEIGYGVDSFSSGIDLGYYPRPRTYLFGVNIKF</sequence>
<dbReference type="AlphaFoldDB" id="A0A212K3M6"/>
<dbReference type="InterPro" id="IPR012910">
    <property type="entry name" value="Plug_dom"/>
</dbReference>
<dbReference type="NCBIfam" id="TIGR04056">
    <property type="entry name" value="OMP_RagA_SusC"/>
    <property type="match status" value="1"/>
</dbReference>
<dbReference type="Gene3D" id="2.40.170.20">
    <property type="entry name" value="TonB-dependent receptor, beta-barrel domain"/>
    <property type="match status" value="1"/>
</dbReference>
<reference evidence="12" key="1">
    <citation type="submission" date="2016-04" db="EMBL/GenBank/DDBJ databases">
        <authorList>
            <person name="Evans L.H."/>
            <person name="Alamgir A."/>
            <person name="Owens N."/>
            <person name="Weber N.D."/>
            <person name="Virtaneva K."/>
            <person name="Barbian K."/>
            <person name="Babar A."/>
            <person name="Rosenke K."/>
        </authorList>
    </citation>
    <scope>NUCLEOTIDE SEQUENCE</scope>
    <source>
        <strain evidence="12">86-1</strain>
    </source>
</reference>
<dbReference type="Gene3D" id="2.60.40.1120">
    <property type="entry name" value="Carboxypeptidase-like, regulatory domain"/>
    <property type="match status" value="1"/>
</dbReference>
<evidence type="ECO:0000256" key="9">
    <source>
        <dbReference type="RuleBase" id="RU003357"/>
    </source>
</evidence>
<accession>A0A212K3M6</accession>
<gene>
    <name evidence="12" type="ORF">KL86DYS1_31340</name>
</gene>
<dbReference type="InterPro" id="IPR036942">
    <property type="entry name" value="Beta-barrel_TonB_sf"/>
</dbReference>